<comment type="caution">
    <text evidence="1">The sequence shown here is derived from an EMBL/GenBank/DDBJ whole genome shotgun (WGS) entry which is preliminary data.</text>
</comment>
<gene>
    <name evidence="1" type="ORF">Dsi01nite_032210</name>
</gene>
<evidence type="ECO:0000313" key="2">
    <source>
        <dbReference type="Proteomes" id="UP000660611"/>
    </source>
</evidence>
<name>A0A919PHX9_9ACTN</name>
<proteinExistence type="predicted"/>
<dbReference type="RefSeq" id="WP_275423372.1">
    <property type="nucleotide sequence ID" value="NZ_BAAAVW010000009.1"/>
</dbReference>
<accession>A0A919PHX9</accession>
<dbReference type="Proteomes" id="UP000660611">
    <property type="component" value="Unassembled WGS sequence"/>
</dbReference>
<evidence type="ECO:0000313" key="1">
    <source>
        <dbReference type="EMBL" id="GIG45180.1"/>
    </source>
</evidence>
<protein>
    <submittedName>
        <fullName evidence="1">Uncharacterized protein</fullName>
    </submittedName>
</protein>
<dbReference type="AlphaFoldDB" id="A0A919PHX9"/>
<dbReference type="EMBL" id="BONQ01000050">
    <property type="protein sequence ID" value="GIG45180.1"/>
    <property type="molecule type" value="Genomic_DNA"/>
</dbReference>
<sequence>MDAVASTIGLGTALEDSTTIEAVGVTAPQAPGDPTGEPLFGLR</sequence>
<reference evidence="1" key="1">
    <citation type="submission" date="2021-01" db="EMBL/GenBank/DDBJ databases">
        <title>Whole genome shotgun sequence of Dactylosporangium siamense NBRC 106093.</title>
        <authorList>
            <person name="Komaki H."/>
            <person name="Tamura T."/>
        </authorList>
    </citation>
    <scope>NUCLEOTIDE SEQUENCE</scope>
    <source>
        <strain evidence="1">NBRC 106093</strain>
    </source>
</reference>
<keyword evidence="2" id="KW-1185">Reference proteome</keyword>
<organism evidence="1 2">
    <name type="scientific">Dactylosporangium siamense</name>
    <dbReference type="NCBI Taxonomy" id="685454"/>
    <lineage>
        <taxon>Bacteria</taxon>
        <taxon>Bacillati</taxon>
        <taxon>Actinomycetota</taxon>
        <taxon>Actinomycetes</taxon>
        <taxon>Micromonosporales</taxon>
        <taxon>Micromonosporaceae</taxon>
        <taxon>Dactylosporangium</taxon>
    </lineage>
</organism>